<dbReference type="PRINTS" id="PR00050">
    <property type="entry name" value="COLDSHOCK"/>
</dbReference>
<feature type="domain" description="CCHC-type" evidence="3">
    <location>
        <begin position="178"/>
        <end position="193"/>
    </location>
</feature>
<name>A0A8M8UZ37_SESIN</name>
<feature type="domain" description="CCHC-type" evidence="3">
    <location>
        <begin position="209"/>
        <end position="224"/>
    </location>
</feature>
<dbReference type="InterPro" id="IPR001878">
    <property type="entry name" value="Znf_CCHC"/>
</dbReference>
<feature type="region of interest" description="Disordered" evidence="2">
    <location>
        <begin position="110"/>
        <end position="139"/>
    </location>
</feature>
<dbReference type="InterPro" id="IPR019844">
    <property type="entry name" value="CSD_CS"/>
</dbReference>
<dbReference type="InterPro" id="IPR011129">
    <property type="entry name" value="CSD"/>
</dbReference>
<evidence type="ECO:0000259" key="4">
    <source>
        <dbReference type="PROSITE" id="PS51857"/>
    </source>
</evidence>
<dbReference type="KEGG" id="sind:105169772"/>
<accession>A0A8M8UZ37</accession>
<dbReference type="PROSITE" id="PS51857">
    <property type="entry name" value="CSD_2"/>
    <property type="match status" value="1"/>
</dbReference>
<dbReference type="InterPro" id="IPR036875">
    <property type="entry name" value="Znf_CCHC_sf"/>
</dbReference>
<dbReference type="AlphaFoldDB" id="A0A8M8UZ37"/>
<dbReference type="RefSeq" id="XP_020552148.1">
    <property type="nucleotide sequence ID" value="XM_020696489.1"/>
</dbReference>
<gene>
    <name evidence="6" type="primary">LOC105169772</name>
</gene>
<feature type="compositionally biased region" description="Basic and acidic residues" evidence="2">
    <location>
        <begin position="16"/>
        <end position="29"/>
    </location>
</feature>
<proteinExistence type="predicted"/>
<dbReference type="PROSITE" id="PS00352">
    <property type="entry name" value="CSD_1"/>
    <property type="match status" value="1"/>
</dbReference>
<dbReference type="InterPro" id="IPR002059">
    <property type="entry name" value="CSP_DNA-bd"/>
</dbReference>
<keyword evidence="1" id="KW-0863">Zinc-finger</keyword>
<evidence type="ECO:0000256" key="1">
    <source>
        <dbReference type="PROSITE-ProRule" id="PRU00047"/>
    </source>
</evidence>
<feature type="compositionally biased region" description="Gly residues" evidence="2">
    <location>
        <begin position="126"/>
        <end position="139"/>
    </location>
</feature>
<dbReference type="Gene3D" id="2.40.50.140">
    <property type="entry name" value="Nucleic acid-binding proteins"/>
    <property type="match status" value="1"/>
</dbReference>
<evidence type="ECO:0000259" key="3">
    <source>
        <dbReference type="PROSITE" id="PS50158"/>
    </source>
</evidence>
<sequence>MKSGYVAPSNSNISKAPREQSPKIREREKLGRGVVICRKKKMAESEVKRGTVKWFSHEKGFGFITPEDGSEDLFVHQSAIKSEGFRSLGDGEAVEYIVEYGSDGRAKAANVTGPDGASVQGSTRGSYGGRSGGYGGYNGPGSTRGSYGGRSGGYGGYNGGSRGGSRGYGGGGGGGSGCFRCGDTGHMARECPEGGGGRYGGGGGGGGGCYNCGEAGHFARDCPRDNR</sequence>
<dbReference type="PANTHER" id="PTHR46565">
    <property type="entry name" value="COLD SHOCK DOMAIN PROTEIN 2"/>
    <property type="match status" value="1"/>
</dbReference>
<feature type="region of interest" description="Disordered" evidence="2">
    <location>
        <begin position="1"/>
        <end position="29"/>
    </location>
</feature>
<dbReference type="SUPFAM" id="SSF50249">
    <property type="entry name" value="Nucleic acid-binding proteins"/>
    <property type="match status" value="1"/>
</dbReference>
<dbReference type="Gene3D" id="4.10.60.10">
    <property type="entry name" value="Zinc finger, CCHC-type"/>
    <property type="match status" value="2"/>
</dbReference>
<protein>
    <submittedName>
        <fullName evidence="6">Glycine-rich protein 2-like</fullName>
    </submittedName>
</protein>
<dbReference type="GO" id="GO:0008270">
    <property type="term" value="F:zinc ion binding"/>
    <property type="evidence" value="ECO:0007669"/>
    <property type="project" value="UniProtKB-KW"/>
</dbReference>
<evidence type="ECO:0000313" key="5">
    <source>
        <dbReference type="Proteomes" id="UP000504604"/>
    </source>
</evidence>
<feature type="domain" description="CSD" evidence="4">
    <location>
        <begin position="47"/>
        <end position="113"/>
    </location>
</feature>
<dbReference type="Pfam" id="PF00313">
    <property type="entry name" value="CSD"/>
    <property type="match status" value="1"/>
</dbReference>
<dbReference type="OrthoDB" id="422005at2759"/>
<dbReference type="SMART" id="SM00343">
    <property type="entry name" value="ZnF_C2HC"/>
    <property type="match status" value="2"/>
</dbReference>
<dbReference type="PROSITE" id="PS50158">
    <property type="entry name" value="ZF_CCHC"/>
    <property type="match status" value="2"/>
</dbReference>
<keyword evidence="1" id="KW-0479">Metal-binding</keyword>
<dbReference type="Proteomes" id="UP000504604">
    <property type="component" value="Linkage group LG8"/>
</dbReference>
<dbReference type="InterPro" id="IPR012340">
    <property type="entry name" value="NA-bd_OB-fold"/>
</dbReference>
<organism evidence="5 6">
    <name type="scientific">Sesamum indicum</name>
    <name type="common">Oriental sesame</name>
    <name type="synonym">Sesamum orientale</name>
    <dbReference type="NCBI Taxonomy" id="4182"/>
    <lineage>
        <taxon>Eukaryota</taxon>
        <taxon>Viridiplantae</taxon>
        <taxon>Streptophyta</taxon>
        <taxon>Embryophyta</taxon>
        <taxon>Tracheophyta</taxon>
        <taxon>Spermatophyta</taxon>
        <taxon>Magnoliopsida</taxon>
        <taxon>eudicotyledons</taxon>
        <taxon>Gunneridae</taxon>
        <taxon>Pentapetalae</taxon>
        <taxon>asterids</taxon>
        <taxon>lamiids</taxon>
        <taxon>Lamiales</taxon>
        <taxon>Pedaliaceae</taxon>
        <taxon>Sesamum</taxon>
    </lineage>
</organism>
<dbReference type="PANTHER" id="PTHR46565:SF20">
    <property type="entry name" value="COLD SHOCK DOMAIN-CONTAINING PROTEIN 4"/>
    <property type="match status" value="1"/>
</dbReference>
<evidence type="ECO:0000313" key="6">
    <source>
        <dbReference type="RefSeq" id="XP_020552148.1"/>
    </source>
</evidence>
<dbReference type="GeneID" id="105169772"/>
<reference evidence="6" key="1">
    <citation type="submission" date="2025-08" db="UniProtKB">
        <authorList>
            <consortium name="RefSeq"/>
        </authorList>
    </citation>
    <scope>IDENTIFICATION</scope>
</reference>
<dbReference type="CDD" id="cd04458">
    <property type="entry name" value="CSP_CDS"/>
    <property type="match status" value="1"/>
</dbReference>
<keyword evidence="1" id="KW-0862">Zinc</keyword>
<dbReference type="SMART" id="SM00357">
    <property type="entry name" value="CSP"/>
    <property type="match status" value="1"/>
</dbReference>
<dbReference type="Pfam" id="PF00098">
    <property type="entry name" value="zf-CCHC"/>
    <property type="match status" value="2"/>
</dbReference>
<keyword evidence="5" id="KW-1185">Reference proteome</keyword>
<dbReference type="GO" id="GO:0003676">
    <property type="term" value="F:nucleic acid binding"/>
    <property type="evidence" value="ECO:0007669"/>
    <property type="project" value="InterPro"/>
</dbReference>
<dbReference type="SUPFAM" id="SSF57756">
    <property type="entry name" value="Retrovirus zinc finger-like domains"/>
    <property type="match status" value="1"/>
</dbReference>
<evidence type="ECO:0000256" key="2">
    <source>
        <dbReference type="SAM" id="MobiDB-lite"/>
    </source>
</evidence>